<name>A0AAV1IZ91_9NEOP</name>
<sequence length="415" mass="46925">MDDRIIINNEIEDITVSNFYLSSPEESGDININIAPNNTSDNNAEEYLNLLASHAMLPAYFHPTRKNNCIDHVMLRTLQKATTIIFDSQFTDHAPVLCCIPTLKKIDKNSHISTIKRIDLPAVVDALEKTDLSLVLNISDPETAAFKIVSIITSILDKFTVIKRTPSKHRIIKPWITPGLLRCIRHRDKLYRTLRKDPTNDANRTIYIRYRNHCNRLLKKVKIVYERSEFEKVRNDSRAAWKFIRQKANMNNKKSSSSQLLEGLDDHDQSVNAVNDYFSNIGKDLASKLLISTPYPPILTNQNIVSNTLHPSNSMVLLPIESEEIHTIISNMKENCAVGWDGIPSALLKSCRHILVPVLTHIFNLSIDTGVFPKAFKVALCKDAQNRVILGIGRSTPSNGIEACQAKANMSYKRL</sequence>
<dbReference type="PANTHER" id="PTHR47510:SF3">
    <property type="entry name" value="ENDO_EXONUCLEASE_PHOSPHATASE DOMAIN-CONTAINING PROTEIN"/>
    <property type="match status" value="1"/>
</dbReference>
<evidence type="ECO:0000313" key="2">
    <source>
        <dbReference type="Proteomes" id="UP001497472"/>
    </source>
</evidence>
<comment type="caution">
    <text evidence="1">The sequence shown here is derived from an EMBL/GenBank/DDBJ whole genome shotgun (WGS) entry which is preliminary data.</text>
</comment>
<dbReference type="PANTHER" id="PTHR47510">
    <property type="entry name" value="REVERSE TRANSCRIPTASE DOMAIN-CONTAINING PROTEIN"/>
    <property type="match status" value="1"/>
</dbReference>
<dbReference type="EMBL" id="CAVLEF010000003">
    <property type="protein sequence ID" value="CAK1542480.1"/>
    <property type="molecule type" value="Genomic_DNA"/>
</dbReference>
<dbReference type="AlphaFoldDB" id="A0AAV1IZ91"/>
<organism evidence="1 2">
    <name type="scientific">Leptosia nina</name>
    <dbReference type="NCBI Taxonomy" id="320188"/>
    <lineage>
        <taxon>Eukaryota</taxon>
        <taxon>Metazoa</taxon>
        <taxon>Ecdysozoa</taxon>
        <taxon>Arthropoda</taxon>
        <taxon>Hexapoda</taxon>
        <taxon>Insecta</taxon>
        <taxon>Pterygota</taxon>
        <taxon>Neoptera</taxon>
        <taxon>Endopterygota</taxon>
        <taxon>Lepidoptera</taxon>
        <taxon>Glossata</taxon>
        <taxon>Ditrysia</taxon>
        <taxon>Papilionoidea</taxon>
        <taxon>Pieridae</taxon>
        <taxon>Pierinae</taxon>
        <taxon>Leptosia</taxon>
    </lineage>
</organism>
<accession>A0AAV1IZ91</accession>
<reference evidence="1 2" key="1">
    <citation type="submission" date="2023-11" db="EMBL/GenBank/DDBJ databases">
        <authorList>
            <person name="Okamura Y."/>
        </authorList>
    </citation>
    <scope>NUCLEOTIDE SEQUENCE [LARGE SCALE GENOMIC DNA]</scope>
</reference>
<gene>
    <name evidence="1" type="ORF">LNINA_LOCUS2374</name>
</gene>
<keyword evidence="2" id="KW-1185">Reference proteome</keyword>
<protein>
    <submittedName>
        <fullName evidence="1">Uncharacterized protein</fullName>
    </submittedName>
</protein>
<evidence type="ECO:0000313" key="1">
    <source>
        <dbReference type="EMBL" id="CAK1542480.1"/>
    </source>
</evidence>
<dbReference type="Proteomes" id="UP001497472">
    <property type="component" value="Unassembled WGS sequence"/>
</dbReference>
<proteinExistence type="predicted"/>